<comment type="caution">
    <text evidence="2">The sequence shown here is derived from an EMBL/GenBank/DDBJ whole genome shotgun (WGS) entry which is preliminary data.</text>
</comment>
<reference evidence="2" key="1">
    <citation type="submission" date="2023-12" db="EMBL/GenBank/DDBJ databases">
        <title>Genome assembly of Anisodus tanguticus.</title>
        <authorList>
            <person name="Wang Y.-J."/>
        </authorList>
    </citation>
    <scope>NUCLEOTIDE SEQUENCE</scope>
    <source>
        <strain evidence="2">KB-2021</strain>
        <tissue evidence="2">Leaf</tissue>
    </source>
</reference>
<organism evidence="2 3">
    <name type="scientific">Anisodus tanguticus</name>
    <dbReference type="NCBI Taxonomy" id="243964"/>
    <lineage>
        <taxon>Eukaryota</taxon>
        <taxon>Viridiplantae</taxon>
        <taxon>Streptophyta</taxon>
        <taxon>Embryophyta</taxon>
        <taxon>Tracheophyta</taxon>
        <taxon>Spermatophyta</taxon>
        <taxon>Magnoliopsida</taxon>
        <taxon>eudicotyledons</taxon>
        <taxon>Gunneridae</taxon>
        <taxon>Pentapetalae</taxon>
        <taxon>asterids</taxon>
        <taxon>lamiids</taxon>
        <taxon>Solanales</taxon>
        <taxon>Solanaceae</taxon>
        <taxon>Solanoideae</taxon>
        <taxon>Hyoscyameae</taxon>
        <taxon>Anisodus</taxon>
    </lineage>
</organism>
<keyword evidence="1" id="KW-0812">Transmembrane</keyword>
<accession>A0AAE1RYX1</accession>
<keyword evidence="1" id="KW-0472">Membrane</keyword>
<evidence type="ECO:0000313" key="2">
    <source>
        <dbReference type="EMBL" id="KAK4359658.1"/>
    </source>
</evidence>
<dbReference type="EMBL" id="JAVYJV010000011">
    <property type="protein sequence ID" value="KAK4359658.1"/>
    <property type="molecule type" value="Genomic_DNA"/>
</dbReference>
<name>A0AAE1RYX1_9SOLA</name>
<sequence>MARLDLNPDFYTDLLFLLANYDLFYSFMFYILSTLFRTDPPFLGGLRFMPAGTCSQVGEPQA</sequence>
<dbReference type="Proteomes" id="UP001291623">
    <property type="component" value="Unassembled WGS sequence"/>
</dbReference>
<evidence type="ECO:0000313" key="3">
    <source>
        <dbReference type="Proteomes" id="UP001291623"/>
    </source>
</evidence>
<keyword evidence="1" id="KW-1133">Transmembrane helix</keyword>
<keyword evidence="3" id="KW-1185">Reference proteome</keyword>
<protein>
    <submittedName>
        <fullName evidence="2">Uncharacterized protein</fullName>
    </submittedName>
</protein>
<proteinExistence type="predicted"/>
<gene>
    <name evidence="2" type="ORF">RND71_021887</name>
</gene>
<feature type="transmembrane region" description="Helical" evidence="1">
    <location>
        <begin position="14"/>
        <end position="32"/>
    </location>
</feature>
<evidence type="ECO:0000256" key="1">
    <source>
        <dbReference type="SAM" id="Phobius"/>
    </source>
</evidence>
<dbReference type="AlphaFoldDB" id="A0AAE1RYX1"/>